<dbReference type="SUPFAM" id="SSF48371">
    <property type="entry name" value="ARM repeat"/>
    <property type="match status" value="1"/>
</dbReference>
<accession>Q2SHQ6</accession>
<dbReference type="Gene3D" id="1.25.10.10">
    <property type="entry name" value="Leucine-rich Repeat Variant"/>
    <property type="match status" value="1"/>
</dbReference>
<name>Q2SHQ6_HAHCH</name>
<dbReference type="InterPro" id="IPR016024">
    <property type="entry name" value="ARM-type_fold"/>
</dbReference>
<gene>
    <name evidence="1" type="ordered locus">HCH_03052</name>
</gene>
<dbReference type="KEGG" id="hch:HCH_03052"/>
<evidence type="ECO:0000313" key="1">
    <source>
        <dbReference type="EMBL" id="ABC29818.1"/>
    </source>
</evidence>
<dbReference type="RefSeq" id="WP_011396887.1">
    <property type="nucleotide sequence ID" value="NC_007645.1"/>
</dbReference>
<evidence type="ECO:0000313" key="2">
    <source>
        <dbReference type="Proteomes" id="UP000000238"/>
    </source>
</evidence>
<proteinExistence type="predicted"/>
<sequence length="176" mass="20439">MKYRQDCRVNIARLKEKLASEDIDDIYDALIDIGKTDCYELMEDVRRFLQHLEPDLQRAAIMVLGIYWAVPDFKHELVPLMSKDVDDDVRATALINWVGYYAGTKDPAVLLRLNDLLRDKTEDIFVRMEALRGLFRVAQSGIDDTLMRQLERAPSYAEFESLIPWELVDKLIEKAS</sequence>
<dbReference type="eggNOG" id="ENOG502ZP6S">
    <property type="taxonomic scope" value="Bacteria"/>
</dbReference>
<dbReference type="OrthoDB" id="7058913at2"/>
<organism evidence="1 2">
    <name type="scientific">Hahella chejuensis (strain KCTC 2396)</name>
    <dbReference type="NCBI Taxonomy" id="349521"/>
    <lineage>
        <taxon>Bacteria</taxon>
        <taxon>Pseudomonadati</taxon>
        <taxon>Pseudomonadota</taxon>
        <taxon>Gammaproteobacteria</taxon>
        <taxon>Oceanospirillales</taxon>
        <taxon>Hahellaceae</taxon>
        <taxon>Hahella</taxon>
    </lineage>
</organism>
<keyword evidence="2" id="KW-1185">Reference proteome</keyword>
<dbReference type="Proteomes" id="UP000000238">
    <property type="component" value="Chromosome"/>
</dbReference>
<protein>
    <recommendedName>
        <fullName evidence="3">HEAT repeat domain-containing protein</fullName>
    </recommendedName>
</protein>
<dbReference type="EMBL" id="CP000155">
    <property type="protein sequence ID" value="ABC29818.1"/>
    <property type="molecule type" value="Genomic_DNA"/>
</dbReference>
<dbReference type="InterPro" id="IPR011989">
    <property type="entry name" value="ARM-like"/>
</dbReference>
<dbReference type="AlphaFoldDB" id="Q2SHQ6"/>
<reference evidence="1 2" key="1">
    <citation type="journal article" date="2005" name="Nucleic Acids Res.">
        <title>Genomic blueprint of Hahella chejuensis, a marine microbe producing an algicidal agent.</title>
        <authorList>
            <person name="Jeong H."/>
            <person name="Yim J.H."/>
            <person name="Lee C."/>
            <person name="Choi S.-H."/>
            <person name="Park Y.K."/>
            <person name="Yoon S.H."/>
            <person name="Hur C.-G."/>
            <person name="Kang H.-Y."/>
            <person name="Kim D."/>
            <person name="Lee H.H."/>
            <person name="Park K.H."/>
            <person name="Park S.-H."/>
            <person name="Park H.-S."/>
            <person name="Lee H.K."/>
            <person name="Oh T.K."/>
            <person name="Kim J.F."/>
        </authorList>
    </citation>
    <scope>NUCLEOTIDE SEQUENCE [LARGE SCALE GENOMIC DNA]</scope>
    <source>
        <strain evidence="1 2">KCTC 2396</strain>
    </source>
</reference>
<dbReference type="HOGENOM" id="CLU_1329992_0_0_6"/>
<evidence type="ECO:0008006" key="3">
    <source>
        <dbReference type="Google" id="ProtNLM"/>
    </source>
</evidence>